<evidence type="ECO:0000256" key="4">
    <source>
        <dbReference type="ARBA" id="ARBA00038825"/>
    </source>
</evidence>
<dbReference type="Pfam" id="PF01593">
    <property type="entry name" value="Amino_oxidase"/>
    <property type="match status" value="1"/>
</dbReference>
<feature type="compositionally biased region" description="Polar residues" evidence="6">
    <location>
        <begin position="59"/>
        <end position="69"/>
    </location>
</feature>
<protein>
    <recommendedName>
        <fullName evidence="5">Pyridine nucleotide-disulfide oxidoreductase domain-containing protein 2</fullName>
    </recommendedName>
</protein>
<evidence type="ECO:0000256" key="3">
    <source>
        <dbReference type="ARBA" id="ARBA00037217"/>
    </source>
</evidence>
<dbReference type="STRING" id="595528.A0A0D2VV00"/>
<dbReference type="InterPro" id="IPR036188">
    <property type="entry name" value="FAD/NAD-bd_sf"/>
</dbReference>
<evidence type="ECO:0000256" key="1">
    <source>
        <dbReference type="ARBA" id="ARBA00004305"/>
    </source>
</evidence>
<feature type="compositionally biased region" description="Low complexity" evidence="6">
    <location>
        <begin position="87"/>
        <end position="106"/>
    </location>
</feature>
<dbReference type="SUPFAM" id="SSF51905">
    <property type="entry name" value="FAD/NAD(P)-binding domain"/>
    <property type="match status" value="1"/>
</dbReference>
<dbReference type="EMBL" id="KE346368">
    <property type="protein sequence ID" value="KJE95237.1"/>
    <property type="molecule type" value="Genomic_DNA"/>
</dbReference>
<dbReference type="GO" id="GO:0016491">
    <property type="term" value="F:oxidoreductase activity"/>
    <property type="evidence" value="ECO:0007669"/>
    <property type="project" value="InterPro"/>
</dbReference>
<feature type="domain" description="Amine oxidase" evidence="7">
    <location>
        <begin position="137"/>
        <end position="650"/>
    </location>
</feature>
<dbReference type="InParanoid" id="A0A0D2VV00"/>
<dbReference type="PANTHER" id="PTHR10668:SF103">
    <property type="entry name" value="PYRIDINE NUCLEOTIDE-DISULFIDE OXIDOREDUCTASE DOMAIN-CONTAINING PROTEIN 2"/>
    <property type="match status" value="1"/>
</dbReference>
<dbReference type="Proteomes" id="UP000008743">
    <property type="component" value="Unassembled WGS sequence"/>
</dbReference>
<feature type="region of interest" description="Disordered" evidence="6">
    <location>
        <begin position="87"/>
        <end position="110"/>
    </location>
</feature>
<dbReference type="InterPro" id="IPR002937">
    <property type="entry name" value="Amino_oxidase"/>
</dbReference>
<comment type="similarity">
    <text evidence="2">Belongs to the carotenoid/retinoid oxidoreductase family.</text>
</comment>
<feature type="region of interest" description="Disordered" evidence="6">
    <location>
        <begin position="53"/>
        <end position="73"/>
    </location>
</feature>
<comment type="subcellular location">
    <subcellularLocation>
        <location evidence="1">Mitochondrion matrix</location>
    </subcellularLocation>
</comment>
<dbReference type="Gene3D" id="3.50.50.60">
    <property type="entry name" value="FAD/NAD(P)-binding domain"/>
    <property type="match status" value="2"/>
</dbReference>
<evidence type="ECO:0000256" key="5">
    <source>
        <dbReference type="ARBA" id="ARBA00040298"/>
    </source>
</evidence>
<reference evidence="9" key="1">
    <citation type="submission" date="2011-02" db="EMBL/GenBank/DDBJ databases">
        <title>The Genome Sequence of Capsaspora owczarzaki ATCC 30864.</title>
        <authorList>
            <person name="Russ C."/>
            <person name="Cuomo C."/>
            <person name="Burger G."/>
            <person name="Gray M.W."/>
            <person name="Holland P.W.H."/>
            <person name="King N."/>
            <person name="Lang F.B.F."/>
            <person name="Roger A.J."/>
            <person name="Ruiz-Trillo I."/>
            <person name="Young S.K."/>
            <person name="Zeng Q."/>
            <person name="Gargeya S."/>
            <person name="Alvarado L."/>
            <person name="Berlin A."/>
            <person name="Chapman S.B."/>
            <person name="Chen Z."/>
            <person name="Freedman E."/>
            <person name="Gellesch M."/>
            <person name="Goldberg J."/>
            <person name="Griggs A."/>
            <person name="Gujja S."/>
            <person name="Heilman E."/>
            <person name="Heiman D."/>
            <person name="Howarth C."/>
            <person name="Mehta T."/>
            <person name="Neiman D."/>
            <person name="Pearson M."/>
            <person name="Roberts A."/>
            <person name="Saif S."/>
            <person name="Shea T."/>
            <person name="Shenoy N."/>
            <person name="Sisk P."/>
            <person name="Stolte C."/>
            <person name="Sykes S."/>
            <person name="White J."/>
            <person name="Yandava C."/>
            <person name="Haas B."/>
            <person name="Nusbaum C."/>
            <person name="Birren B."/>
        </authorList>
    </citation>
    <scope>NUCLEOTIDE SEQUENCE</scope>
    <source>
        <strain evidence="9">ATCC 30864</strain>
    </source>
</reference>
<evidence type="ECO:0000313" key="8">
    <source>
        <dbReference type="EMBL" id="KJE95237.1"/>
    </source>
</evidence>
<dbReference type="PANTHER" id="PTHR10668">
    <property type="entry name" value="PHYTOENE DEHYDROGENASE"/>
    <property type="match status" value="1"/>
</dbReference>
<evidence type="ECO:0000259" key="7">
    <source>
        <dbReference type="Pfam" id="PF01593"/>
    </source>
</evidence>
<comment type="function">
    <text evidence="3">Probable oxidoreductase that may play a role as regulator of mitochondrial function.</text>
</comment>
<evidence type="ECO:0000256" key="6">
    <source>
        <dbReference type="SAM" id="MobiDB-lite"/>
    </source>
</evidence>
<dbReference type="eggNOG" id="KOG4254">
    <property type="taxonomic scope" value="Eukaryota"/>
</dbReference>
<dbReference type="GO" id="GO:0005759">
    <property type="term" value="C:mitochondrial matrix"/>
    <property type="evidence" value="ECO:0007669"/>
    <property type="project" value="UniProtKB-SubCell"/>
</dbReference>
<dbReference type="PhylomeDB" id="A0A0D2VV00"/>
<dbReference type="AlphaFoldDB" id="A0A0D2VV00"/>
<proteinExistence type="inferred from homology"/>
<evidence type="ECO:0000256" key="2">
    <source>
        <dbReference type="ARBA" id="ARBA00006046"/>
    </source>
</evidence>
<evidence type="ECO:0000313" key="9">
    <source>
        <dbReference type="Proteomes" id="UP000008743"/>
    </source>
</evidence>
<sequence>MQVFVPLLRNPSLPFFFVQQSIMLRLAGSRLSQQHRGLLAAAARPLVQSTLAPSAHSIPPSQSACSGSTVGKGLSDAPPRLFSRPITTSASPAASASPTSPSSSSAGKLPQSNAAVGAGITAASKFDAVIVGGGHNGLVSAAYLAKAGMKVLVLERRHVLGGAAITEEIVPGFKFSRASYLLSLLRPVVIEDLKLKQHGLKVHMRNPSSFSPLRDGRYLLMGSDHKLNHEQISKFSAKDAEAYPKYEQALDRMATAIDPLLDSIPFSGRSSLSSWSQVQALAKTAVGLLPHMQEFYQILTAPASKILDRWFESEPLKTTLATDAVIGAMVSPHTPGSGYVLFHHVMGGVEGVRGAWGYAEGGMGGVSSAIASAARAAGVTLQTNATVSSIVVDESANRVKGVKLQDGTMIEAKYVLSNATPKVTFLDLIKRSALPDAFVRDVSTIDYASPVTKINVAISELPNFTALPNKGKNVAGPHHQTTIHLGCETIQEIDEAFVDAKYRGKASEMPVIEMCLPSVLDKTLAPEGKHVVSLFTQYTPYKLAKGDWDVPGTREAYAEKIFTLIDSYAPGFKASVLGYDILTPMDLERVFGLTGGNIFHGAMALDQLYFVRPTRQSASHKTPIQGLFLCGSGAHPGGGVMGAAGRNCANALLASAGR</sequence>
<keyword evidence="9" id="KW-1185">Reference proteome</keyword>
<comment type="subunit">
    <text evidence="4">Interacts with COX5B; this interaction may contribute to localize PYROXD2 to the inner face of the inner mitochondrial membrane.</text>
</comment>
<gene>
    <name evidence="8" type="ORF">CAOG_005714</name>
</gene>
<name>A0A0D2VV00_CAPO3</name>
<dbReference type="OrthoDB" id="7777654at2759"/>
<organism evidence="8 9">
    <name type="scientific">Capsaspora owczarzaki (strain ATCC 30864)</name>
    <dbReference type="NCBI Taxonomy" id="595528"/>
    <lineage>
        <taxon>Eukaryota</taxon>
        <taxon>Filasterea</taxon>
        <taxon>Capsaspora</taxon>
    </lineage>
</organism>
<accession>A0A0D2VV00</accession>